<dbReference type="AlphaFoldDB" id="A0A914EAC7"/>
<protein>
    <submittedName>
        <fullName evidence="2">Uncharacterized protein</fullName>
    </submittedName>
</protein>
<dbReference type="Proteomes" id="UP000887540">
    <property type="component" value="Unplaced"/>
</dbReference>
<evidence type="ECO:0000313" key="1">
    <source>
        <dbReference type="Proteomes" id="UP000887540"/>
    </source>
</evidence>
<accession>A0A914EAC7</accession>
<sequence>MSYPHREDENNSLRFSEFIHGLLDTIYDLHGFTLKTTCNEFDWHLENLCKKLIEILKSTNRPDKLPAEINIEFHEGANIMGFVQRLFCEEKTLEKEAIRRDNLLKEVVFKRDQWYLVMAMEYNNNARNSVKALRLKFLHS</sequence>
<dbReference type="WBParaSite" id="ACRNAN_scaffold6651.g16660.t1">
    <property type="protein sequence ID" value="ACRNAN_scaffold6651.g16660.t1"/>
    <property type="gene ID" value="ACRNAN_scaffold6651.g16660"/>
</dbReference>
<evidence type="ECO:0000313" key="2">
    <source>
        <dbReference type="WBParaSite" id="ACRNAN_scaffold6651.g16660.t1"/>
    </source>
</evidence>
<reference evidence="2" key="1">
    <citation type="submission" date="2022-11" db="UniProtKB">
        <authorList>
            <consortium name="WormBaseParasite"/>
        </authorList>
    </citation>
    <scope>IDENTIFICATION</scope>
</reference>
<name>A0A914EAC7_9BILA</name>
<proteinExistence type="predicted"/>
<keyword evidence="1" id="KW-1185">Reference proteome</keyword>
<organism evidence="1 2">
    <name type="scientific">Acrobeloides nanus</name>
    <dbReference type="NCBI Taxonomy" id="290746"/>
    <lineage>
        <taxon>Eukaryota</taxon>
        <taxon>Metazoa</taxon>
        <taxon>Ecdysozoa</taxon>
        <taxon>Nematoda</taxon>
        <taxon>Chromadorea</taxon>
        <taxon>Rhabditida</taxon>
        <taxon>Tylenchina</taxon>
        <taxon>Cephalobomorpha</taxon>
        <taxon>Cephaloboidea</taxon>
        <taxon>Cephalobidae</taxon>
        <taxon>Acrobeloides</taxon>
    </lineage>
</organism>